<gene>
    <name evidence="7" type="ORF">POL67_09175</name>
</gene>
<keyword evidence="1" id="KW-0805">Transcription regulation</keyword>
<feature type="domain" description="RNA polymerase sigma-70 region 2" evidence="5">
    <location>
        <begin position="27"/>
        <end position="88"/>
    </location>
</feature>
<dbReference type="Proteomes" id="UP001221411">
    <property type="component" value="Unassembled WGS sequence"/>
</dbReference>
<evidence type="ECO:0000256" key="3">
    <source>
        <dbReference type="ARBA" id="ARBA00023125"/>
    </source>
</evidence>
<evidence type="ECO:0000313" key="7">
    <source>
        <dbReference type="EMBL" id="MDC0741515.1"/>
    </source>
</evidence>
<keyword evidence="2" id="KW-0731">Sigma factor</keyword>
<dbReference type="InterPro" id="IPR014284">
    <property type="entry name" value="RNA_pol_sigma-70_dom"/>
</dbReference>
<keyword evidence="8" id="KW-1185">Reference proteome</keyword>
<reference evidence="7 8" key="1">
    <citation type="submission" date="2022-11" db="EMBL/GenBank/DDBJ databases">
        <title>Minimal conservation of predation-associated metabolite biosynthetic gene clusters underscores biosynthetic potential of Myxococcota including descriptions for ten novel species: Archangium lansinium sp. nov., Myxococcus landrumus sp. nov., Nannocystis bai.</title>
        <authorList>
            <person name="Ahearne A."/>
            <person name="Stevens C."/>
            <person name="Dowd S."/>
        </authorList>
    </citation>
    <scope>NUCLEOTIDE SEQUENCE [LARGE SCALE GENOMIC DNA]</scope>
    <source>
        <strain evidence="7 8">RJM3</strain>
    </source>
</reference>
<dbReference type="CDD" id="cd06171">
    <property type="entry name" value="Sigma70_r4"/>
    <property type="match status" value="1"/>
</dbReference>
<dbReference type="Gene3D" id="1.20.140.160">
    <property type="match status" value="1"/>
</dbReference>
<keyword evidence="3" id="KW-0238">DNA-binding</keyword>
<accession>A0ABT5EI78</accession>
<keyword evidence="4" id="KW-0804">Transcription</keyword>
<proteinExistence type="predicted"/>
<dbReference type="InterPro" id="IPR013325">
    <property type="entry name" value="RNA_pol_sigma_r2"/>
</dbReference>
<evidence type="ECO:0000313" key="8">
    <source>
        <dbReference type="Proteomes" id="UP001221411"/>
    </source>
</evidence>
<dbReference type="PANTHER" id="PTHR30385">
    <property type="entry name" value="SIGMA FACTOR F FLAGELLAR"/>
    <property type="match status" value="1"/>
</dbReference>
<dbReference type="EMBL" id="JAQNDO010000001">
    <property type="protein sequence ID" value="MDC0741515.1"/>
    <property type="molecule type" value="Genomic_DNA"/>
</dbReference>
<dbReference type="SUPFAM" id="SSF88946">
    <property type="entry name" value="Sigma2 domain of RNA polymerase sigma factors"/>
    <property type="match status" value="1"/>
</dbReference>
<protein>
    <submittedName>
        <fullName evidence="7">Sigma-70 family RNA polymerase sigma factor</fullName>
    </submittedName>
</protein>
<dbReference type="Gene3D" id="1.10.1740.10">
    <property type="match status" value="1"/>
</dbReference>
<dbReference type="InterPro" id="IPR007627">
    <property type="entry name" value="RNA_pol_sigma70_r2"/>
</dbReference>
<evidence type="ECO:0000259" key="6">
    <source>
        <dbReference type="Pfam" id="PF04545"/>
    </source>
</evidence>
<dbReference type="InterPro" id="IPR007630">
    <property type="entry name" value="RNA_pol_sigma70_r4"/>
</dbReference>
<dbReference type="SUPFAM" id="SSF88659">
    <property type="entry name" value="Sigma3 and sigma4 domains of RNA polymerase sigma factors"/>
    <property type="match status" value="1"/>
</dbReference>
<dbReference type="RefSeq" id="WP_271916794.1">
    <property type="nucleotide sequence ID" value="NZ_JAQNDO010000001.1"/>
</dbReference>
<dbReference type="Pfam" id="PF04542">
    <property type="entry name" value="Sigma70_r2"/>
    <property type="match status" value="1"/>
</dbReference>
<evidence type="ECO:0000256" key="2">
    <source>
        <dbReference type="ARBA" id="ARBA00023082"/>
    </source>
</evidence>
<dbReference type="Pfam" id="PF04545">
    <property type="entry name" value="Sigma70_r4"/>
    <property type="match status" value="1"/>
</dbReference>
<sequence length="221" mass="24560">MTLRVASLGEDPAIERYYNEGKPVMEHVLSWMVRRLGHMIPIEDMRASAQEGLLEAARTFDPARASLPTYVARKVRWAILDGIKRERRSRRALARATALLCAERVSIEFASAPDDAGFSEDDHVSALDRLLEAHAVALALGLVSGASTPEEHISRAEMAHALRRAIDALPERERKLVERHYFQGEDFDEIAADLGISKSWASRLHAQAIQSLATAIAARTR</sequence>
<name>A0ABT5EI78_9BACT</name>
<evidence type="ECO:0000256" key="4">
    <source>
        <dbReference type="ARBA" id="ARBA00023163"/>
    </source>
</evidence>
<evidence type="ECO:0000259" key="5">
    <source>
        <dbReference type="Pfam" id="PF04542"/>
    </source>
</evidence>
<organism evidence="7 8">
    <name type="scientific">Polyangium mundeleinium</name>
    <dbReference type="NCBI Taxonomy" id="2995306"/>
    <lineage>
        <taxon>Bacteria</taxon>
        <taxon>Pseudomonadati</taxon>
        <taxon>Myxococcota</taxon>
        <taxon>Polyangia</taxon>
        <taxon>Polyangiales</taxon>
        <taxon>Polyangiaceae</taxon>
        <taxon>Polyangium</taxon>
    </lineage>
</organism>
<comment type="caution">
    <text evidence="7">The sequence shown here is derived from an EMBL/GenBank/DDBJ whole genome shotgun (WGS) entry which is preliminary data.</text>
</comment>
<evidence type="ECO:0000256" key="1">
    <source>
        <dbReference type="ARBA" id="ARBA00023015"/>
    </source>
</evidence>
<feature type="domain" description="RNA polymerase sigma-70 region 4" evidence="6">
    <location>
        <begin position="165"/>
        <end position="212"/>
    </location>
</feature>
<dbReference type="InterPro" id="IPR013324">
    <property type="entry name" value="RNA_pol_sigma_r3/r4-like"/>
</dbReference>
<dbReference type="NCBIfam" id="TIGR02937">
    <property type="entry name" value="sigma70-ECF"/>
    <property type="match status" value="1"/>
</dbReference>